<protein>
    <submittedName>
        <fullName evidence="1">1439_t:CDS:1</fullName>
    </submittedName>
</protein>
<evidence type="ECO:0000313" key="2">
    <source>
        <dbReference type="Proteomes" id="UP000789366"/>
    </source>
</evidence>
<sequence length="1313" mass="147045">FGTNSGHIVRFNFPYSSVSWLHSIRTSATNSTQPNSLIIGWRLQSHHVLIIGGNQIAANRIEFALDAKPRKITLIAPQSKITDKVKEYIEKHAIIHKAGEFKVDYLSKTDDPIDLIFSAVDDVQLSNKIAIAAREQKIPINVAEIPQLCDFWLMPTYRDGSLQVAISTNGTGPQIARKLREHIIENLPNNTADAINSVILLRQSLGVANMSVLTKITSSLSLDELAKLTPKDIKKLTTEYANIEVDKSEVSSTSSTIIDDLPLVFKSKIVDNYPLFSEGGVKFVDNKTAIAHVAYALSDTVFIYPTAYSNYTGEPTLHWSTRNMGNAFGKVCNIVKMDTRSGASLAILGAASFAYSGKLVAFASSQSIVSMLPNLYSISRERIPLTIHVSAQGFNDNMHNTVNYYDALMARDTGFGIINSYSAQEMHDIALITHLISVSTKTPFLHIFDGVKVACGNSVVNLVPYAEILKLSKELSISSNSPLSTKSLIIVDKIESIINRVGKLVGRQYRAFEYVGSRDANILLVSCGGETDIVKEVVKHLSDNGKKVGVIIVRLYRPWSEKHFLAMIPKTTKKIAVLEQVAINFDGSHDMGLSLFNDVVASLIDPWFGHMPQLIDVKFPISKQFTSSTVNTLLQQLELGVNVDFNIDPLSDNLQIQSTLSNVKRCVFWDAESKGTLSSNQHIANVLIRHSNLNVSSLSTFDAYNNGGVSTTNFLLGDELTDVLHDLKIDAEYISVHDDTLISKYDILAPAKDGTIVLLNTSWTADDLETKLPNDFRYEAFKRKIKLYIIDSNKIVQNLGLNIDEHISLILQLAFLRLITKEYKINCYLEDALSELYEGNNEKEVSLILHSAVQETDKALTFVEPPPAWQILEKSDCVLPYAVDNNSFGRSIDLQLNVKPKLGSWHTAVRNLLFKEAFGFNNVERPDVAEKTFIITVTENRRLTPPTYDRYLFHIEFDITGTGLKYDLGEALGVYGHNDPEEVDEFLEYYGLNPNDLISIPNKEGDKFETKTIQQVFVQILDIFGRPAKRFYESLAFYATDDNERKRLSWIASSEGSAEFKRRVADTITYADLFYEFTSVRPPVEDLVQIIAPIKPRHYSIASAQSVHPNSVHLLVVTVDWVTSIGKKRFGQCTRYLSSLKVGTRVVVSIKPSVMKLPPRDTQPVIMAGLGTGMAPFRAFIEERAYRKSQGKEVGPMILYFGSRNRSMEYLYGEELEAYHTEGLLTYLRLAFSRDQPHKVYIQHKMQDDSELLHQYLLKDEGWFYLCGPTWPVPDVRDAIVNSFTSAGKLSIGDASAAVDKLKDLERYILEVY</sequence>
<dbReference type="Proteomes" id="UP000789366">
    <property type="component" value="Unassembled WGS sequence"/>
</dbReference>
<dbReference type="EMBL" id="CAJVPW010005457">
    <property type="protein sequence ID" value="CAG8555074.1"/>
    <property type="molecule type" value="Genomic_DNA"/>
</dbReference>
<name>A0ACA9LXZ9_9GLOM</name>
<comment type="caution">
    <text evidence="1">The sequence shown here is derived from an EMBL/GenBank/DDBJ whole genome shotgun (WGS) entry which is preliminary data.</text>
</comment>
<feature type="non-terminal residue" evidence="1">
    <location>
        <position position="1"/>
    </location>
</feature>
<proteinExistence type="predicted"/>
<gene>
    <name evidence="1" type="ORF">SPELUC_LOCUS5365</name>
</gene>
<accession>A0ACA9LXZ9</accession>
<keyword evidence="2" id="KW-1185">Reference proteome</keyword>
<organism evidence="1 2">
    <name type="scientific">Cetraspora pellucida</name>
    <dbReference type="NCBI Taxonomy" id="1433469"/>
    <lineage>
        <taxon>Eukaryota</taxon>
        <taxon>Fungi</taxon>
        <taxon>Fungi incertae sedis</taxon>
        <taxon>Mucoromycota</taxon>
        <taxon>Glomeromycotina</taxon>
        <taxon>Glomeromycetes</taxon>
        <taxon>Diversisporales</taxon>
        <taxon>Gigasporaceae</taxon>
        <taxon>Cetraspora</taxon>
    </lineage>
</organism>
<evidence type="ECO:0000313" key="1">
    <source>
        <dbReference type="EMBL" id="CAG8555074.1"/>
    </source>
</evidence>
<reference evidence="1" key="1">
    <citation type="submission" date="2021-06" db="EMBL/GenBank/DDBJ databases">
        <authorList>
            <person name="Kallberg Y."/>
            <person name="Tangrot J."/>
            <person name="Rosling A."/>
        </authorList>
    </citation>
    <scope>NUCLEOTIDE SEQUENCE</scope>
    <source>
        <strain evidence="1">28 12/20/2015</strain>
    </source>
</reference>